<dbReference type="Gene3D" id="3.80.10.10">
    <property type="entry name" value="Ribonuclease Inhibitor"/>
    <property type="match status" value="1"/>
</dbReference>
<dbReference type="SUPFAM" id="SSF81383">
    <property type="entry name" value="F-box domain"/>
    <property type="match status" value="1"/>
</dbReference>
<dbReference type="Gramene" id="TRITD2Av1G040200.5">
    <property type="protein sequence ID" value="TRITD2Av1G040200.5"/>
    <property type="gene ID" value="TRITD2Av1G040200"/>
</dbReference>
<dbReference type="SUPFAM" id="SSF52047">
    <property type="entry name" value="RNI-like"/>
    <property type="match status" value="1"/>
</dbReference>
<sequence>MTLDNTNMHTLSWRCASNKEHRLLGYWQIGQIIHGVKLFAQPLQLYHNSGSNLGFLSTARTKHEDRLSMLTDDILLSILGRVDTATATRTSVLSKRWRDLPWLLPVLNLRVWNFLPHPCPEPIAAHHMDQAMSRLTKATRSFLADPNSKSTIIKRLSLQLYVTGDYTREIGPLARDAIDCGVVKKLCLAIVDEKDPRDCEHEYMLQQALAVDGFFTAYPSVFQCLTKLRLYNVRFAEWDMQHLLFDSCKQLNQLSLSHCDVGDSSVWQINAPDSKLRILEVRMSCLKRIEVLCLPKLKHLRWDEWFCFEAPLRFGSVPSLKGLGLICGATIDHQEFSLSQVLHGTRNIHALTLDFEGERLWIQPEGKQLCHAFKQLRKLSICGIFVDFDLLWTINLLEAAPSIEIFSVRIWDHACQDDEQLRTRTGYKAQRTKPSWSMPKFTSSETWQLRELEIVRFRPQELQISFLRSVMERASNLKMVLLKEDKEPCDACDSMNTPRGGFCPADKGEQEAIVKQLTDGVGSSARIIFPNSGGS</sequence>
<evidence type="ECO:0000313" key="3">
    <source>
        <dbReference type="EMBL" id="VAH27374.1"/>
    </source>
</evidence>
<reference evidence="3 4" key="1">
    <citation type="submission" date="2017-09" db="EMBL/GenBank/DDBJ databases">
        <authorList>
            <consortium name="International Durum Wheat Genome Sequencing Consortium (IDWGSC)"/>
            <person name="Milanesi L."/>
        </authorList>
    </citation>
    <scope>NUCLEOTIDE SEQUENCE [LARGE SCALE GENOMIC DNA]</scope>
    <source>
        <strain evidence="4">cv. Svevo</strain>
    </source>
</reference>
<feature type="domain" description="F-box" evidence="1">
    <location>
        <begin position="67"/>
        <end position="100"/>
    </location>
</feature>
<evidence type="ECO:0000313" key="4">
    <source>
        <dbReference type="Proteomes" id="UP000324705"/>
    </source>
</evidence>
<accession>A0A9R1NLZ0</accession>
<dbReference type="Pfam" id="PF00646">
    <property type="entry name" value="F-box"/>
    <property type="match status" value="1"/>
</dbReference>
<name>A0A9R1NLZ0_TRITD</name>
<dbReference type="InterPro" id="IPR001810">
    <property type="entry name" value="F-box_dom"/>
</dbReference>
<feature type="domain" description="At1g61320/AtMIF1 LRR" evidence="2">
    <location>
        <begin position="220"/>
        <end position="487"/>
    </location>
</feature>
<dbReference type="AlphaFoldDB" id="A0A9R1NLZ0"/>
<protein>
    <recommendedName>
        <fullName evidence="5">F-box domain-containing protein</fullName>
    </recommendedName>
</protein>
<dbReference type="InterPro" id="IPR032675">
    <property type="entry name" value="LRR_dom_sf"/>
</dbReference>
<evidence type="ECO:0008006" key="5">
    <source>
        <dbReference type="Google" id="ProtNLM"/>
    </source>
</evidence>
<proteinExistence type="predicted"/>
<dbReference type="InterPro" id="IPR036047">
    <property type="entry name" value="F-box-like_dom_sf"/>
</dbReference>
<dbReference type="InterPro" id="IPR055357">
    <property type="entry name" value="LRR_At1g61320_AtMIF1"/>
</dbReference>
<evidence type="ECO:0000259" key="1">
    <source>
        <dbReference type="Pfam" id="PF00646"/>
    </source>
</evidence>
<organism evidence="3 4">
    <name type="scientific">Triticum turgidum subsp. durum</name>
    <name type="common">Durum wheat</name>
    <name type="synonym">Triticum durum</name>
    <dbReference type="NCBI Taxonomy" id="4567"/>
    <lineage>
        <taxon>Eukaryota</taxon>
        <taxon>Viridiplantae</taxon>
        <taxon>Streptophyta</taxon>
        <taxon>Embryophyta</taxon>
        <taxon>Tracheophyta</taxon>
        <taxon>Spermatophyta</taxon>
        <taxon>Magnoliopsida</taxon>
        <taxon>Liliopsida</taxon>
        <taxon>Poales</taxon>
        <taxon>Poaceae</taxon>
        <taxon>BOP clade</taxon>
        <taxon>Pooideae</taxon>
        <taxon>Triticodae</taxon>
        <taxon>Triticeae</taxon>
        <taxon>Triticinae</taxon>
        <taxon>Triticum</taxon>
    </lineage>
</organism>
<gene>
    <name evidence="3" type="ORF">TRITD_2Av1G040200</name>
</gene>
<evidence type="ECO:0000259" key="2">
    <source>
        <dbReference type="Pfam" id="PF23622"/>
    </source>
</evidence>
<dbReference type="Pfam" id="PF23622">
    <property type="entry name" value="LRR_At1g61320_AtMIF1"/>
    <property type="match status" value="1"/>
</dbReference>
<dbReference type="PANTHER" id="PTHR35545:SF18">
    <property type="entry name" value="F-BOX DOMAIN-CONTAINING PROTEIN"/>
    <property type="match status" value="1"/>
</dbReference>
<dbReference type="EMBL" id="LT934113">
    <property type="protein sequence ID" value="VAH27374.1"/>
    <property type="molecule type" value="Genomic_DNA"/>
</dbReference>
<dbReference type="Proteomes" id="UP000324705">
    <property type="component" value="Chromosome 2A"/>
</dbReference>
<dbReference type="PANTHER" id="PTHR35545">
    <property type="entry name" value="F-BOX DOMAIN-CONTAINING PROTEIN"/>
    <property type="match status" value="1"/>
</dbReference>
<keyword evidence="4" id="KW-1185">Reference proteome</keyword>